<dbReference type="Gene3D" id="3.50.30.50">
    <property type="entry name" value="Putative cyclase"/>
    <property type="match status" value="1"/>
</dbReference>
<evidence type="ECO:0000313" key="2">
    <source>
        <dbReference type="Proteomes" id="UP001178322"/>
    </source>
</evidence>
<reference evidence="1" key="1">
    <citation type="submission" date="2023-05" db="EMBL/GenBank/DDBJ databases">
        <title>Comparative genomics of Bacillaceae isolates and their secondary metabolite potential.</title>
        <authorList>
            <person name="Song L."/>
            <person name="Nielsen L.J."/>
            <person name="Mohite O."/>
            <person name="Xu X."/>
            <person name="Weber T."/>
            <person name="Kovacs A.T."/>
        </authorList>
    </citation>
    <scope>NUCLEOTIDE SEQUENCE</scope>
    <source>
        <strain evidence="1">LY1</strain>
    </source>
</reference>
<dbReference type="InterPro" id="IPR007325">
    <property type="entry name" value="KFase/CYL"/>
</dbReference>
<evidence type="ECO:0000313" key="1">
    <source>
        <dbReference type="EMBL" id="WHY54076.1"/>
    </source>
</evidence>
<sequence length="215" mass="23856">MKIIDLTHTITENMPVYPGTDQPSLKIICNHESDGFKETSLTMASHTGTHMDAPNHIFADRTTLDNLPVELFIGSALVIDCSDLQQGKEISMDLINAVKEKADQADFLLFFTGWDQYWGTPTYFGNYPYLTEEVADYLIQSKKKGVGLDVISIDSMSDAYLTIHKKVLADNDFIIVENLTRLGEIGDGLFTFCALPIKFKNADGAPVRAVAILND</sequence>
<dbReference type="EC" id="3.5.-.-" evidence="1"/>
<keyword evidence="1" id="KW-0378">Hydrolase</keyword>
<dbReference type="SUPFAM" id="SSF102198">
    <property type="entry name" value="Putative cyclase"/>
    <property type="match status" value="1"/>
</dbReference>
<organism evidence="1 2">
    <name type="scientific">Lysinibacillus pakistanensis</name>
    <dbReference type="NCBI Taxonomy" id="759811"/>
    <lineage>
        <taxon>Bacteria</taxon>
        <taxon>Bacillati</taxon>
        <taxon>Bacillota</taxon>
        <taxon>Bacilli</taxon>
        <taxon>Bacillales</taxon>
        <taxon>Bacillaceae</taxon>
        <taxon>Lysinibacillus</taxon>
    </lineage>
</organism>
<proteinExistence type="predicted"/>
<dbReference type="RefSeq" id="WP_283872656.1">
    <property type="nucleotide sequence ID" value="NZ_CP126101.1"/>
</dbReference>
<dbReference type="EMBL" id="CP126101">
    <property type="protein sequence ID" value="WHY54076.1"/>
    <property type="molecule type" value="Genomic_DNA"/>
</dbReference>
<gene>
    <name evidence="1" type="ORF">QNH24_12805</name>
</gene>
<dbReference type="Pfam" id="PF04199">
    <property type="entry name" value="Cyclase"/>
    <property type="match status" value="1"/>
</dbReference>
<name>A0AAX3X2D3_9BACI</name>
<dbReference type="GO" id="GO:0019441">
    <property type="term" value="P:L-tryptophan catabolic process to kynurenine"/>
    <property type="evidence" value="ECO:0007669"/>
    <property type="project" value="InterPro"/>
</dbReference>
<accession>A0AAX3X2D3</accession>
<dbReference type="InterPro" id="IPR037175">
    <property type="entry name" value="KFase_sf"/>
</dbReference>
<dbReference type="PANTHER" id="PTHR31118:SF12">
    <property type="entry name" value="CYCLASE-LIKE PROTEIN 2"/>
    <property type="match status" value="1"/>
</dbReference>
<dbReference type="AlphaFoldDB" id="A0AAX3X2D3"/>
<protein>
    <submittedName>
        <fullName evidence="1">Cyclase family protein</fullName>
        <ecNumber evidence="1">3.5.-.-</ecNumber>
    </submittedName>
</protein>
<dbReference type="GO" id="GO:0004061">
    <property type="term" value="F:arylformamidase activity"/>
    <property type="evidence" value="ECO:0007669"/>
    <property type="project" value="InterPro"/>
</dbReference>
<dbReference type="PANTHER" id="PTHR31118">
    <property type="entry name" value="CYCLASE-LIKE PROTEIN 2"/>
    <property type="match status" value="1"/>
</dbReference>
<dbReference type="Proteomes" id="UP001178322">
    <property type="component" value="Chromosome"/>
</dbReference>